<comment type="subcellular location">
    <subcellularLocation>
        <location evidence="1">Cytoplasm</location>
    </subcellularLocation>
</comment>
<dbReference type="EMBL" id="JX053100">
    <property type="protein sequence ID" value="AFK11328.1"/>
    <property type="molecule type" value="mRNA"/>
</dbReference>
<dbReference type="EC" id="2.7.1.81" evidence="8"/>
<reference evidence="11" key="1">
    <citation type="journal article" date="2012" name="PLoS ONE">
        <title>Sequencing and Analysis of Full-Length cDNAs, 5'-ESTs and 3'-ESTs from a Cartilaginous Fish, the Elephant Shark (Callorhinchus milii).</title>
        <authorList>
            <person name="Tan Y.Y."/>
            <person name="Kodzius R."/>
            <person name="Tay B.H."/>
            <person name="Tay A."/>
            <person name="Brenner S."/>
            <person name="Venkatesh B."/>
        </authorList>
    </citation>
    <scope>NUCLEOTIDE SEQUENCE</scope>
    <source>
        <tissue evidence="11">Liver</tissue>
    </source>
</reference>
<comment type="catalytic activity">
    <reaction evidence="6">
        <text>(5R)-5-hydroxy-L-lysine + GTP = (5R)-5-phosphooxy-L-lysine + GDP + H(+)</text>
        <dbReference type="Rhea" id="RHEA:19049"/>
        <dbReference type="ChEBI" id="CHEBI:15378"/>
        <dbReference type="ChEBI" id="CHEBI:37565"/>
        <dbReference type="ChEBI" id="CHEBI:57882"/>
        <dbReference type="ChEBI" id="CHEBI:58189"/>
        <dbReference type="ChEBI" id="CHEBI:58357"/>
        <dbReference type="EC" id="2.7.1.81"/>
    </reaction>
</comment>
<protein>
    <recommendedName>
        <fullName evidence="9">Hydroxylysine kinase</fullName>
        <ecNumber evidence="8">2.7.1.81</ecNumber>
    </recommendedName>
</protein>
<evidence type="ECO:0000256" key="2">
    <source>
        <dbReference type="ARBA" id="ARBA00006219"/>
    </source>
</evidence>
<dbReference type="RefSeq" id="XP_042198830.1">
    <property type="nucleotide sequence ID" value="XM_042342896.1"/>
</dbReference>
<dbReference type="FunFam" id="3.30.200.20:FF:000549">
    <property type="entry name" value="hydroxylysine kinase"/>
    <property type="match status" value="1"/>
</dbReference>
<proteinExistence type="evidence at transcript level"/>
<dbReference type="AlphaFoldDB" id="K4FT82"/>
<comment type="similarity">
    <text evidence="2">Belongs to the aminoglycoside phosphotransferase family.</text>
</comment>
<evidence type="ECO:0000256" key="6">
    <source>
        <dbReference type="ARBA" id="ARBA00036820"/>
    </source>
</evidence>
<dbReference type="GeneID" id="103186056"/>
<dbReference type="GO" id="GO:0047992">
    <property type="term" value="F:hydroxylysine kinase activity"/>
    <property type="evidence" value="ECO:0007669"/>
    <property type="project" value="UniProtKB-EC"/>
</dbReference>
<dbReference type="RefSeq" id="XP_042198829.1">
    <property type="nucleotide sequence ID" value="XM_042342895.1"/>
</dbReference>
<comment type="function">
    <text evidence="7">Catalyzes the GTP-dependent phosphorylation of 5-hydroxy-L-lysine.</text>
</comment>
<feature type="domain" description="Aminoglycoside phosphotransferase" evidence="10">
    <location>
        <begin position="53"/>
        <end position="236"/>
    </location>
</feature>
<dbReference type="FunFam" id="3.90.1200.10:FF:000007">
    <property type="entry name" value="hydroxylysine kinase isoform X1"/>
    <property type="match status" value="1"/>
</dbReference>
<dbReference type="KEGG" id="cmk:103186056"/>
<dbReference type="OrthoDB" id="9973935at2759"/>
<organism evidence="11">
    <name type="scientific">Callorhinchus milii</name>
    <name type="common">Ghost shark</name>
    <dbReference type="NCBI Taxonomy" id="7868"/>
    <lineage>
        <taxon>Eukaryota</taxon>
        <taxon>Metazoa</taxon>
        <taxon>Chordata</taxon>
        <taxon>Craniata</taxon>
        <taxon>Vertebrata</taxon>
        <taxon>Chondrichthyes</taxon>
        <taxon>Holocephali</taxon>
        <taxon>Chimaeriformes</taxon>
        <taxon>Callorhinchidae</taxon>
        <taxon>Callorhinchus</taxon>
    </lineage>
</organism>
<dbReference type="PANTHER" id="PTHR21064:SF1">
    <property type="entry name" value="HYDROXYLYSINE KINASE"/>
    <property type="match status" value="1"/>
</dbReference>
<keyword evidence="4 11" id="KW-0808">Transferase</keyword>
<evidence type="ECO:0000256" key="3">
    <source>
        <dbReference type="ARBA" id="ARBA00022490"/>
    </source>
</evidence>
<dbReference type="InterPro" id="IPR050249">
    <property type="entry name" value="Pseudomonas-type_ThrB"/>
</dbReference>
<dbReference type="Gene3D" id="3.90.1200.10">
    <property type="match status" value="1"/>
</dbReference>
<dbReference type="PANTHER" id="PTHR21064">
    <property type="entry name" value="AMINOGLYCOSIDE PHOSPHOTRANSFERASE DOMAIN-CONTAINING PROTEIN-RELATED"/>
    <property type="match status" value="1"/>
</dbReference>
<dbReference type="Pfam" id="PF01636">
    <property type="entry name" value="APH"/>
    <property type="match status" value="1"/>
</dbReference>
<dbReference type="InterPro" id="IPR011009">
    <property type="entry name" value="Kinase-like_dom_sf"/>
</dbReference>
<dbReference type="SUPFAM" id="SSF56112">
    <property type="entry name" value="Protein kinase-like (PK-like)"/>
    <property type="match status" value="1"/>
</dbReference>
<evidence type="ECO:0000256" key="5">
    <source>
        <dbReference type="ARBA" id="ARBA00022777"/>
    </source>
</evidence>
<dbReference type="CTD" id="123688"/>
<accession>K4FT82</accession>
<evidence type="ECO:0000313" key="11">
    <source>
        <dbReference type="EMBL" id="AFK11328.1"/>
    </source>
</evidence>
<evidence type="ECO:0000256" key="9">
    <source>
        <dbReference type="ARBA" id="ARBA00040505"/>
    </source>
</evidence>
<name>K4FT82_CALMI</name>
<keyword evidence="5" id="KW-0418">Kinase</keyword>
<sequence>MSISEKFVSVKPSLSEGQAAELVTRLFGLKVSAVRPLPSYGDQNFHILASGTQGSGDYPNGFVLKVLNSADSQKPDLVEAQTQIMMFLNDKGFPTPKAIPTIGGRMMSLETIECGSECKQYMVRLLTYLPGIPLAKIPLDQQNLYKVGRIVAQMDKVLQEEFQHVTLKSLHREDFIWNLSNTHHLENYLAALGGSRSCLTIEQVIQQFKAQIFPNLSKFRKSIIHGDPNEQNILVELSHSSAEEALYNFNPTHLQKEFRISGILDFGDMSYGCYVFELAIVIAYMMIENKDPISVGGHVLAGFESVIPLTPEERDAVFLLVLCRFSQSLVIARNTVLRYPENEEYLMSSAKNGCKCLHQLWELGKEAVEKIWFEIVDSYHR</sequence>
<evidence type="ECO:0000256" key="1">
    <source>
        <dbReference type="ARBA" id="ARBA00004496"/>
    </source>
</evidence>
<dbReference type="GO" id="GO:0005737">
    <property type="term" value="C:cytoplasm"/>
    <property type="evidence" value="ECO:0007669"/>
    <property type="project" value="UniProtKB-SubCell"/>
</dbReference>
<keyword evidence="3" id="KW-0963">Cytoplasm</keyword>
<dbReference type="RefSeq" id="NP_001279521.1">
    <property type="nucleotide sequence ID" value="NM_001292592.1"/>
</dbReference>
<evidence type="ECO:0000259" key="10">
    <source>
        <dbReference type="Pfam" id="PF01636"/>
    </source>
</evidence>
<evidence type="ECO:0000256" key="7">
    <source>
        <dbReference type="ARBA" id="ARBA00037368"/>
    </source>
</evidence>
<evidence type="ECO:0000256" key="8">
    <source>
        <dbReference type="ARBA" id="ARBA00038873"/>
    </source>
</evidence>
<dbReference type="InterPro" id="IPR002575">
    <property type="entry name" value="Aminoglycoside_PTrfase"/>
</dbReference>
<evidence type="ECO:0000256" key="4">
    <source>
        <dbReference type="ARBA" id="ARBA00022679"/>
    </source>
</evidence>